<dbReference type="Proteomes" id="UP000006247">
    <property type="component" value="Unassembled WGS sequence"/>
</dbReference>
<name>C0E187_9CORY</name>
<dbReference type="AlphaFoldDB" id="C0E187"/>
<accession>C0E187</accession>
<dbReference type="EMBL" id="ACEB01000007">
    <property type="protein sequence ID" value="EEG27712.1"/>
    <property type="molecule type" value="Genomic_DNA"/>
</dbReference>
<organism evidence="1 2">
    <name type="scientific">Corynebacterium matruchotii ATCC 33806</name>
    <dbReference type="NCBI Taxonomy" id="566549"/>
    <lineage>
        <taxon>Bacteria</taxon>
        <taxon>Bacillati</taxon>
        <taxon>Actinomycetota</taxon>
        <taxon>Actinomycetes</taxon>
        <taxon>Mycobacteriales</taxon>
        <taxon>Corynebacteriaceae</taxon>
        <taxon>Corynebacterium</taxon>
    </lineage>
</organism>
<dbReference type="HOGENOM" id="CLU_952230_0_0_11"/>
<evidence type="ECO:0000313" key="1">
    <source>
        <dbReference type="EMBL" id="EEG27712.1"/>
    </source>
</evidence>
<reference evidence="1 2" key="1">
    <citation type="submission" date="2009-01" db="EMBL/GenBank/DDBJ databases">
        <authorList>
            <person name="Fulton L."/>
            <person name="Clifton S."/>
            <person name="Chinwalla A.T."/>
            <person name="Mitreva M."/>
            <person name="Sodergren E."/>
            <person name="Weinstock G."/>
            <person name="Clifton S."/>
            <person name="Dooling D.J."/>
            <person name="Fulton B."/>
            <person name="Minx P."/>
            <person name="Pepin K.H."/>
            <person name="Johnson M."/>
            <person name="Bhonagiri V."/>
            <person name="Nash W.E."/>
            <person name="Mardis E.R."/>
            <person name="Wilson R.K."/>
        </authorList>
    </citation>
    <scope>NUCLEOTIDE SEQUENCE [LARGE SCALE GENOMIC DNA]</scope>
    <source>
        <strain evidence="1 2">ATCC 33806</strain>
    </source>
</reference>
<evidence type="ECO:0000313" key="2">
    <source>
        <dbReference type="Proteomes" id="UP000006247"/>
    </source>
</evidence>
<proteinExistence type="predicted"/>
<protein>
    <submittedName>
        <fullName evidence="1">Uncharacterized protein</fullName>
    </submittedName>
</protein>
<dbReference type="RefSeq" id="WP_005520141.1">
    <property type="nucleotide sequence ID" value="NZ_EQ973328.1"/>
</dbReference>
<comment type="caution">
    <text evidence="1">The sequence shown here is derived from an EMBL/GenBank/DDBJ whole genome shotgun (WGS) entry which is preliminary data.</text>
</comment>
<sequence>MFGLFSKRRTNRVQAPATRDMVMKTVSDAGGFDFGVIWQPSLGQGTILLAGETSFSLEDIAAWRRVASTVIGVTVISTIVVSGEDPAITYAFVTFDAEKRSCDDFLTWLAKQVVQVYSPEELEIMWWPQDAESVTRHACTLWAPDSDPVFPPVAQTLVEHYDVIQCDQVYRVAFEILLSTDAAEDLVQEFEDIVSTSMLQDGEKIHFVEIVRPLDPTFVLDDAGFPFRRDGIIVLSAPSSEQVEDFATDLVASLSPRTRLHLTRLFGRQHIGVLLAGGVPAYGWQLTSTFVK</sequence>
<gene>
    <name evidence="1" type="ORF">CORMATOL_00737</name>
</gene>